<feature type="domain" description="RNA polymerase sigma-70 region 2" evidence="6">
    <location>
        <begin position="17"/>
        <end position="81"/>
    </location>
</feature>
<dbReference type="Gene3D" id="1.10.10.10">
    <property type="entry name" value="Winged helix-like DNA-binding domain superfamily/Winged helix DNA-binding domain"/>
    <property type="match status" value="1"/>
</dbReference>
<dbReference type="InterPro" id="IPR036388">
    <property type="entry name" value="WH-like_DNA-bd_sf"/>
</dbReference>
<dbReference type="SUPFAM" id="SSF88659">
    <property type="entry name" value="Sigma3 and sigma4 domains of RNA polymerase sigma factors"/>
    <property type="match status" value="1"/>
</dbReference>
<evidence type="ECO:0000256" key="2">
    <source>
        <dbReference type="ARBA" id="ARBA00023015"/>
    </source>
</evidence>
<evidence type="ECO:0000256" key="1">
    <source>
        <dbReference type="ARBA" id="ARBA00010641"/>
    </source>
</evidence>
<dbReference type="InterPro" id="IPR039425">
    <property type="entry name" value="RNA_pol_sigma-70-like"/>
</dbReference>
<keyword evidence="3" id="KW-0731">Sigma factor</keyword>
<evidence type="ECO:0000256" key="4">
    <source>
        <dbReference type="ARBA" id="ARBA00023163"/>
    </source>
</evidence>
<feature type="domain" description="RNA polymerase sigma factor 70 region 4 type 2" evidence="7">
    <location>
        <begin position="109"/>
        <end position="161"/>
    </location>
</feature>
<dbReference type="PANTHER" id="PTHR43133">
    <property type="entry name" value="RNA POLYMERASE ECF-TYPE SIGMA FACTO"/>
    <property type="match status" value="1"/>
</dbReference>
<evidence type="ECO:0000259" key="7">
    <source>
        <dbReference type="Pfam" id="PF08281"/>
    </source>
</evidence>
<evidence type="ECO:0000313" key="9">
    <source>
        <dbReference type="Proteomes" id="UP000484988"/>
    </source>
</evidence>
<dbReference type="GO" id="GO:0006352">
    <property type="term" value="P:DNA-templated transcription initiation"/>
    <property type="evidence" value="ECO:0007669"/>
    <property type="project" value="InterPro"/>
</dbReference>
<dbReference type="InterPro" id="IPR013249">
    <property type="entry name" value="RNA_pol_sigma70_r4_t2"/>
</dbReference>
<dbReference type="InterPro" id="IPR007627">
    <property type="entry name" value="RNA_pol_sigma70_r2"/>
</dbReference>
<proteinExistence type="inferred from homology"/>
<keyword evidence="4" id="KW-0804">Transcription</keyword>
<dbReference type="EMBL" id="BLLG01000013">
    <property type="protein sequence ID" value="GFH38027.1"/>
    <property type="molecule type" value="Genomic_DNA"/>
</dbReference>
<feature type="region of interest" description="Disordered" evidence="5">
    <location>
        <begin position="163"/>
        <end position="183"/>
    </location>
</feature>
<sequence>MADAGDSRSTQRRLEGLFTAHADRVYAFAAHRLDPEAARDVVSETFLAAWRRIEEIRDPALPWLLGTARKIIANELRRHSRQTALTERLIVMTSERDTGDESASAADRQSVIAAMRHLSEADQEVLTVSAWYDLSGSEAAKVLGCSPGAYAVRLHRARRRLHRQMGPAAAEDCASHPVQEVEP</sequence>
<dbReference type="InterPro" id="IPR013324">
    <property type="entry name" value="RNA_pol_sigma_r3/r4-like"/>
</dbReference>
<gene>
    <name evidence="8" type="ORF">SCWH03_42670</name>
</gene>
<dbReference type="NCBIfam" id="TIGR02937">
    <property type="entry name" value="sigma70-ECF"/>
    <property type="match status" value="1"/>
</dbReference>
<dbReference type="Proteomes" id="UP000484988">
    <property type="component" value="Unassembled WGS sequence"/>
</dbReference>
<dbReference type="GO" id="GO:0016987">
    <property type="term" value="F:sigma factor activity"/>
    <property type="evidence" value="ECO:0007669"/>
    <property type="project" value="UniProtKB-KW"/>
</dbReference>
<dbReference type="InterPro" id="IPR014284">
    <property type="entry name" value="RNA_pol_sigma-70_dom"/>
</dbReference>
<evidence type="ECO:0000313" key="8">
    <source>
        <dbReference type="EMBL" id="GFH38027.1"/>
    </source>
</evidence>
<dbReference type="SUPFAM" id="SSF88946">
    <property type="entry name" value="Sigma2 domain of RNA polymerase sigma factors"/>
    <property type="match status" value="1"/>
</dbReference>
<protein>
    <submittedName>
        <fullName evidence="8">Sigma-70 family RNA polymerase sigma factor</fullName>
    </submittedName>
</protein>
<dbReference type="RefSeq" id="WP_173265726.1">
    <property type="nucleotide sequence ID" value="NZ_BLLG01000013.1"/>
</dbReference>
<accession>A0A6A0B2L5</accession>
<name>A0A6A0B2L5_9ACTN</name>
<dbReference type="Pfam" id="PF08281">
    <property type="entry name" value="Sigma70_r4_2"/>
    <property type="match status" value="1"/>
</dbReference>
<comment type="caution">
    <text evidence="8">The sequence shown here is derived from an EMBL/GenBank/DDBJ whole genome shotgun (WGS) entry which is preliminary data.</text>
</comment>
<evidence type="ECO:0000256" key="3">
    <source>
        <dbReference type="ARBA" id="ARBA00023082"/>
    </source>
</evidence>
<keyword evidence="9" id="KW-1185">Reference proteome</keyword>
<dbReference type="InterPro" id="IPR013325">
    <property type="entry name" value="RNA_pol_sigma_r2"/>
</dbReference>
<reference evidence="8 9" key="1">
    <citation type="submission" date="2020-02" db="EMBL/GenBank/DDBJ databases">
        <title>Whole Genome Shotgun Sequence of Streptomyces sp. strain CWH03.</title>
        <authorList>
            <person name="Dohra H."/>
            <person name="Kodani S."/>
            <person name="Yamamura H."/>
        </authorList>
    </citation>
    <scope>NUCLEOTIDE SEQUENCE [LARGE SCALE GENOMIC DNA]</scope>
    <source>
        <strain evidence="8 9">CWH03</strain>
    </source>
</reference>
<keyword evidence="2" id="KW-0805">Transcription regulation</keyword>
<dbReference type="Pfam" id="PF04542">
    <property type="entry name" value="Sigma70_r2"/>
    <property type="match status" value="1"/>
</dbReference>
<organism evidence="8 9">
    <name type="scientific">Streptomyces pacificus</name>
    <dbReference type="NCBI Taxonomy" id="2705029"/>
    <lineage>
        <taxon>Bacteria</taxon>
        <taxon>Bacillati</taxon>
        <taxon>Actinomycetota</taxon>
        <taxon>Actinomycetes</taxon>
        <taxon>Kitasatosporales</taxon>
        <taxon>Streptomycetaceae</taxon>
        <taxon>Streptomyces</taxon>
    </lineage>
</organism>
<comment type="similarity">
    <text evidence="1">Belongs to the sigma-70 factor family. ECF subfamily.</text>
</comment>
<dbReference type="GO" id="GO:0003677">
    <property type="term" value="F:DNA binding"/>
    <property type="evidence" value="ECO:0007669"/>
    <property type="project" value="InterPro"/>
</dbReference>
<evidence type="ECO:0000256" key="5">
    <source>
        <dbReference type="SAM" id="MobiDB-lite"/>
    </source>
</evidence>
<evidence type="ECO:0000259" key="6">
    <source>
        <dbReference type="Pfam" id="PF04542"/>
    </source>
</evidence>
<dbReference type="PANTHER" id="PTHR43133:SF25">
    <property type="entry name" value="RNA POLYMERASE SIGMA FACTOR RFAY-RELATED"/>
    <property type="match status" value="1"/>
</dbReference>
<dbReference type="AlphaFoldDB" id="A0A6A0B2L5"/>
<dbReference type="Gene3D" id="1.10.1740.10">
    <property type="match status" value="1"/>
</dbReference>